<dbReference type="STRING" id="592026.GCWU0000282_003202"/>
<dbReference type="HOGENOM" id="CLU_026490_2_0_9"/>
<dbReference type="PANTHER" id="PTHR31299">
    <property type="entry name" value="ESTERASE, PUTATIVE (AFU_ORTHOLOGUE AFUA_1G05850)-RELATED"/>
    <property type="match status" value="1"/>
</dbReference>
<dbReference type="GO" id="GO:0046677">
    <property type="term" value="P:response to antibiotic"/>
    <property type="evidence" value="ECO:0007669"/>
    <property type="project" value="InterPro"/>
</dbReference>
<dbReference type="Gene3D" id="3.30.1870.10">
    <property type="entry name" value="EreA-like, domain 2"/>
    <property type="match status" value="1"/>
</dbReference>
<dbReference type="AlphaFoldDB" id="V2Y1T6"/>
<dbReference type="Gene3D" id="1.20.1440.30">
    <property type="entry name" value="Biosynthetic Protein domain"/>
    <property type="match status" value="1"/>
</dbReference>
<dbReference type="Pfam" id="PF05139">
    <property type="entry name" value="Erythro_esteras"/>
    <property type="match status" value="1"/>
</dbReference>
<gene>
    <name evidence="1" type="ORF">GCWU0000282_003202</name>
</gene>
<keyword evidence="2" id="KW-1185">Reference proteome</keyword>
<sequence length="424" mass="48490">MKTFKKILKFFVITVFSIALLAGLADAAWIYLPRLLSAHKIAEVDSVAKNVEDLTVPESAKVIALGEATHGNKEFQELRLEVLKHLVATTNIRSFALETDWGEGMTINNYIHGGKGNATDIVKDLAFSIYRTKEMADLIEWMREYNETAPKSEKLNFYGFDMQNPDKDLKFITEFCKRSKILTDVDLEKSLLPITPENSDKILEILGKISDAMTEEYNIIGEQRKIAPYLQAVNVFGQSVEYYKTINKSPIESSTVRDKYMAENVQWIQEYEESLGRSQIFISGHDGHIAFSTPTYVNMGHNLHEHYNSAYFAVGTDFYNTSVNVPDFENNGVRTTATFCSADTLAYQAKYHDNKYLFQFSDVDEKNEKVNKLINSPLNMGSLGEEYYFFMKFLPITYIIRETPTKLYDAMIFLYDATPIEILE</sequence>
<dbReference type="eggNOG" id="COG2312">
    <property type="taxonomic scope" value="Bacteria"/>
</dbReference>
<evidence type="ECO:0000313" key="2">
    <source>
        <dbReference type="Proteomes" id="UP000018227"/>
    </source>
</evidence>
<dbReference type="RefSeq" id="WP_023356040.1">
    <property type="nucleotide sequence ID" value="NZ_KI535371.1"/>
</dbReference>
<proteinExistence type="predicted"/>
<dbReference type="InterPro" id="IPR007815">
    <property type="entry name" value="Emycin_Estase"/>
</dbReference>
<dbReference type="InterPro" id="IPR052036">
    <property type="entry name" value="Hydrolase/PRTase-associated"/>
</dbReference>
<reference evidence="1 2" key="1">
    <citation type="submission" date="2013-06" db="EMBL/GenBank/DDBJ databases">
        <authorList>
            <person name="Weinstock G."/>
            <person name="Sodergren E."/>
            <person name="Clifton S."/>
            <person name="Fulton L."/>
            <person name="Fulton B."/>
            <person name="Courtney L."/>
            <person name="Fronick C."/>
            <person name="Harrison M."/>
            <person name="Strong C."/>
            <person name="Farmer C."/>
            <person name="Delahaunty K."/>
            <person name="Markovic C."/>
            <person name="Hall O."/>
            <person name="Minx P."/>
            <person name="Tomlinson C."/>
            <person name="Mitreva M."/>
            <person name="Nelson J."/>
            <person name="Hou S."/>
            <person name="Wollam A."/>
            <person name="Pepin K.H."/>
            <person name="Johnson M."/>
            <person name="Bhonagiri V."/>
            <person name="Nash W.E."/>
            <person name="Warren W."/>
            <person name="Chinwalla A."/>
            <person name="Mardis E.R."/>
            <person name="Wilson R.K."/>
        </authorList>
    </citation>
    <scope>NUCLEOTIDE SEQUENCE [LARGE SCALE GENOMIC DNA]</scope>
    <source>
        <strain evidence="1 2">ATCC 51271</strain>
    </source>
</reference>
<dbReference type="EMBL" id="ACIL03000021">
    <property type="protein sequence ID" value="ESL01641.1"/>
    <property type="molecule type" value="Genomic_DNA"/>
</dbReference>
<protein>
    <submittedName>
        <fullName evidence="1">Erythromycin esterase</fullName>
    </submittedName>
</protein>
<dbReference type="Proteomes" id="UP000018227">
    <property type="component" value="Unassembled WGS sequence"/>
</dbReference>
<accession>V2Y1T6</accession>
<name>V2Y1T6_9FIRM</name>
<organism evidence="1 2">
    <name type="scientific">Catonella morbi ATCC 51271</name>
    <dbReference type="NCBI Taxonomy" id="592026"/>
    <lineage>
        <taxon>Bacteria</taxon>
        <taxon>Bacillati</taxon>
        <taxon>Bacillota</taxon>
        <taxon>Clostridia</taxon>
        <taxon>Lachnospirales</taxon>
        <taxon>Lachnospiraceae</taxon>
        <taxon>Catonella</taxon>
    </lineage>
</organism>
<dbReference type="Gene3D" id="3.40.1660.10">
    <property type="entry name" value="EreA-like (biosynthetic domain)"/>
    <property type="match status" value="1"/>
</dbReference>
<comment type="caution">
    <text evidence="1">The sequence shown here is derived from an EMBL/GenBank/DDBJ whole genome shotgun (WGS) entry which is preliminary data.</text>
</comment>
<dbReference type="CDD" id="cd14728">
    <property type="entry name" value="Ere-like"/>
    <property type="match status" value="1"/>
</dbReference>
<dbReference type="SUPFAM" id="SSF159501">
    <property type="entry name" value="EreA/ChaN-like"/>
    <property type="match status" value="1"/>
</dbReference>
<dbReference type="PANTHER" id="PTHR31299:SF0">
    <property type="entry name" value="ESTERASE, PUTATIVE (AFU_ORTHOLOGUE AFUA_1G05850)-RELATED"/>
    <property type="match status" value="1"/>
</dbReference>
<evidence type="ECO:0000313" key="1">
    <source>
        <dbReference type="EMBL" id="ESL01641.1"/>
    </source>
</evidence>
<dbReference type="OrthoDB" id="9810066at2"/>